<dbReference type="AlphaFoldDB" id="A0A7R9KM55"/>
<evidence type="ECO:0000256" key="3">
    <source>
        <dbReference type="ARBA" id="ARBA00022490"/>
    </source>
</evidence>
<dbReference type="Gene3D" id="1.20.1290.10">
    <property type="entry name" value="AhpD-like"/>
    <property type="match status" value="1"/>
</dbReference>
<gene>
    <name evidence="5" type="ORF">OSB1V03_LOCUS6131</name>
</gene>
<dbReference type="PANTHER" id="PTHR12474:SF0">
    <property type="entry name" value="SESTRIN HOMOLOG"/>
    <property type="match status" value="1"/>
</dbReference>
<reference evidence="5" key="1">
    <citation type="submission" date="2020-11" db="EMBL/GenBank/DDBJ databases">
        <authorList>
            <person name="Tran Van P."/>
        </authorList>
    </citation>
    <scope>NUCLEOTIDE SEQUENCE</scope>
</reference>
<feature type="compositionally biased region" description="Low complexity" evidence="4">
    <location>
        <begin position="183"/>
        <end position="192"/>
    </location>
</feature>
<name>A0A7R9KM55_9ACAR</name>
<comment type="subcellular location">
    <subcellularLocation>
        <location evidence="1">Cytoplasm</location>
    </subcellularLocation>
</comment>
<dbReference type="SUPFAM" id="SSF69118">
    <property type="entry name" value="AhpD-like"/>
    <property type="match status" value="1"/>
</dbReference>
<feature type="non-terminal residue" evidence="5">
    <location>
        <position position="520"/>
    </location>
</feature>
<dbReference type="GO" id="GO:0005634">
    <property type="term" value="C:nucleus"/>
    <property type="evidence" value="ECO:0007669"/>
    <property type="project" value="InterPro"/>
</dbReference>
<feature type="compositionally biased region" description="Low complexity" evidence="4">
    <location>
        <begin position="292"/>
        <end position="314"/>
    </location>
</feature>
<dbReference type="OrthoDB" id="337464at2759"/>
<dbReference type="GO" id="GO:0005737">
    <property type="term" value="C:cytoplasm"/>
    <property type="evidence" value="ECO:0007669"/>
    <property type="project" value="UniProtKB-SubCell"/>
</dbReference>
<dbReference type="Pfam" id="PF04636">
    <property type="entry name" value="PA26"/>
    <property type="match status" value="2"/>
</dbReference>
<dbReference type="GO" id="GO:1901031">
    <property type="term" value="P:regulation of response to reactive oxygen species"/>
    <property type="evidence" value="ECO:0007669"/>
    <property type="project" value="InterPro"/>
</dbReference>
<proteinExistence type="inferred from homology"/>
<protein>
    <recommendedName>
        <fullName evidence="7">Sestrin</fullName>
    </recommendedName>
</protein>
<feature type="compositionally biased region" description="Basic and acidic residues" evidence="4">
    <location>
        <begin position="153"/>
        <end position="162"/>
    </location>
</feature>
<dbReference type="GO" id="GO:0070728">
    <property type="term" value="F:L-leucine binding"/>
    <property type="evidence" value="ECO:0007669"/>
    <property type="project" value="TreeGrafter"/>
</dbReference>
<dbReference type="EMBL" id="OC857832">
    <property type="protein sequence ID" value="CAD7625698.1"/>
    <property type="molecule type" value="Genomic_DNA"/>
</dbReference>
<accession>A0A7R9KM55</accession>
<keyword evidence="6" id="KW-1185">Reference proteome</keyword>
<dbReference type="EMBL" id="CAJPIZ010003257">
    <property type="protein sequence ID" value="CAG2106128.1"/>
    <property type="molecule type" value="Genomic_DNA"/>
</dbReference>
<sequence length="520" mass="57455">NPSRDFVDDGVTQIISCHPNYKDPFVRAHNFILRGDGPLSYPTRQYIAIMASARHQCTYLINVSRDEFLASGGDPQWLQGLDHIPQKLKDLNQINKLLAHQPWLISRAHIEKLTKGTDSWSLSELVHAIVILAHFHALSSFVFGSNIGADGHTNGDEKENGHNGHNNGGHNNTVPCIGPPVAPNGNHNNNNNSHHHNQKPPSPSSLSGSPTTGAEVEALMKKLQTISEQKAGAGDDESASPDELMKNFDKLEYNSSQEMHSPVPFASNNPPVLSVGGVGVAPIQVVNSKLSANAGSNSNNNNSGNNQDNSNTGAIVGGNGGATGGGVGAAVGGGAAAQQQPVIDQSLSESARFVEDPQFGYEDFARRREESDVPTFRVQDYSWDDHGFSLVNRLYSDIGNLLDEKFKICYNLTYYTMGHKTNIDTTPFRRAIWNYIQSMYGIRHDDYDYREVNLLVERNLKSYIKSLCCYPHRVRTNRDYSKVMRGFKTSEKIHVNLMIFEARLQAELLYALRAVMRHMT</sequence>
<dbReference type="InterPro" id="IPR029032">
    <property type="entry name" value="AhpD-like"/>
</dbReference>
<evidence type="ECO:0000256" key="2">
    <source>
        <dbReference type="ARBA" id="ARBA00008350"/>
    </source>
</evidence>
<dbReference type="GO" id="GO:0016239">
    <property type="term" value="P:positive regulation of macroautophagy"/>
    <property type="evidence" value="ECO:0007669"/>
    <property type="project" value="TreeGrafter"/>
</dbReference>
<feature type="region of interest" description="Disordered" evidence="4">
    <location>
        <begin position="152"/>
        <end position="213"/>
    </location>
</feature>
<evidence type="ECO:0000256" key="4">
    <source>
        <dbReference type="SAM" id="MobiDB-lite"/>
    </source>
</evidence>
<evidence type="ECO:0000313" key="6">
    <source>
        <dbReference type="Proteomes" id="UP000759131"/>
    </source>
</evidence>
<dbReference type="GO" id="GO:1904262">
    <property type="term" value="P:negative regulation of TORC1 signaling"/>
    <property type="evidence" value="ECO:0007669"/>
    <property type="project" value="TreeGrafter"/>
</dbReference>
<keyword evidence="3" id="KW-0963">Cytoplasm</keyword>
<evidence type="ECO:0000256" key="1">
    <source>
        <dbReference type="ARBA" id="ARBA00004496"/>
    </source>
</evidence>
<comment type="similarity">
    <text evidence="2">Belongs to the sestrin family.</text>
</comment>
<feature type="compositionally biased region" description="Low complexity" evidence="4">
    <location>
        <begin position="163"/>
        <end position="172"/>
    </location>
</feature>
<dbReference type="GO" id="GO:0071233">
    <property type="term" value="P:cellular response to L-leucine"/>
    <property type="evidence" value="ECO:0007669"/>
    <property type="project" value="TreeGrafter"/>
</dbReference>
<dbReference type="Proteomes" id="UP000759131">
    <property type="component" value="Unassembled WGS sequence"/>
</dbReference>
<dbReference type="GO" id="GO:0016684">
    <property type="term" value="F:oxidoreductase activity, acting on peroxide as acceptor"/>
    <property type="evidence" value="ECO:0007669"/>
    <property type="project" value="TreeGrafter"/>
</dbReference>
<organism evidence="5">
    <name type="scientific">Medioppia subpectinata</name>
    <dbReference type="NCBI Taxonomy" id="1979941"/>
    <lineage>
        <taxon>Eukaryota</taxon>
        <taxon>Metazoa</taxon>
        <taxon>Ecdysozoa</taxon>
        <taxon>Arthropoda</taxon>
        <taxon>Chelicerata</taxon>
        <taxon>Arachnida</taxon>
        <taxon>Acari</taxon>
        <taxon>Acariformes</taxon>
        <taxon>Sarcoptiformes</taxon>
        <taxon>Oribatida</taxon>
        <taxon>Brachypylina</taxon>
        <taxon>Oppioidea</taxon>
        <taxon>Oppiidae</taxon>
        <taxon>Medioppia</taxon>
    </lineage>
</organism>
<dbReference type="PANTHER" id="PTHR12474">
    <property type="entry name" value="P53 REGULATED PA26 NUCLEAR PROTEIN SESTRIN"/>
    <property type="match status" value="1"/>
</dbReference>
<dbReference type="GO" id="GO:1990253">
    <property type="term" value="P:cellular response to leucine starvation"/>
    <property type="evidence" value="ECO:0007669"/>
    <property type="project" value="TreeGrafter"/>
</dbReference>
<feature type="region of interest" description="Disordered" evidence="4">
    <location>
        <begin position="292"/>
        <end position="317"/>
    </location>
</feature>
<evidence type="ECO:0000313" key="5">
    <source>
        <dbReference type="EMBL" id="CAD7625698.1"/>
    </source>
</evidence>
<evidence type="ECO:0008006" key="7">
    <source>
        <dbReference type="Google" id="ProtNLM"/>
    </source>
</evidence>
<dbReference type="InterPro" id="IPR006730">
    <property type="entry name" value="Sestrin"/>
</dbReference>